<organism evidence="2 3">
    <name type="scientific">Litorisediminicola beolgyonensis</name>
    <dbReference type="NCBI Taxonomy" id="1173614"/>
    <lineage>
        <taxon>Bacteria</taxon>
        <taxon>Pseudomonadati</taxon>
        <taxon>Pseudomonadota</taxon>
        <taxon>Alphaproteobacteria</taxon>
        <taxon>Rhodobacterales</taxon>
        <taxon>Paracoccaceae</taxon>
        <taxon>Litorisediminicola</taxon>
    </lineage>
</organism>
<feature type="chain" id="PRO_5047462546" description="Lipoprotein" evidence="1">
    <location>
        <begin position="18"/>
        <end position="106"/>
    </location>
</feature>
<dbReference type="RefSeq" id="WP_386805095.1">
    <property type="nucleotide sequence ID" value="NZ_JBHTMU010000031.1"/>
</dbReference>
<comment type="caution">
    <text evidence="2">The sequence shown here is derived from an EMBL/GenBank/DDBJ whole genome shotgun (WGS) entry which is preliminary data.</text>
</comment>
<evidence type="ECO:0000313" key="2">
    <source>
        <dbReference type="EMBL" id="MFD1343822.1"/>
    </source>
</evidence>
<keyword evidence="1" id="KW-0732">Signal</keyword>
<gene>
    <name evidence="2" type="ORF">ACFQ4E_15450</name>
</gene>
<evidence type="ECO:0008006" key="4">
    <source>
        <dbReference type="Google" id="ProtNLM"/>
    </source>
</evidence>
<protein>
    <recommendedName>
        <fullName evidence="4">Lipoprotein</fullName>
    </recommendedName>
</protein>
<dbReference type="PROSITE" id="PS51257">
    <property type="entry name" value="PROKAR_LIPOPROTEIN"/>
    <property type="match status" value="1"/>
</dbReference>
<feature type="signal peptide" evidence="1">
    <location>
        <begin position="1"/>
        <end position="17"/>
    </location>
</feature>
<dbReference type="EMBL" id="JBHTMU010000031">
    <property type="protein sequence ID" value="MFD1343822.1"/>
    <property type="molecule type" value="Genomic_DNA"/>
</dbReference>
<name>A0ABW3ZLU5_9RHOB</name>
<sequence>MTRPLRSAALLALCVLAAGCGRGDRATVEGQRFSARAVANGDDRHDFAVTVRQRGAALDTLRAAAAQAGINYCIRTFGSSDIAWTVAPAVAQPGSEDFVLTGRCLE</sequence>
<keyword evidence="3" id="KW-1185">Reference proteome</keyword>
<proteinExistence type="predicted"/>
<reference evidence="3" key="1">
    <citation type="journal article" date="2019" name="Int. J. Syst. Evol. Microbiol.">
        <title>The Global Catalogue of Microorganisms (GCM) 10K type strain sequencing project: providing services to taxonomists for standard genome sequencing and annotation.</title>
        <authorList>
            <consortium name="The Broad Institute Genomics Platform"/>
            <consortium name="The Broad Institute Genome Sequencing Center for Infectious Disease"/>
            <person name="Wu L."/>
            <person name="Ma J."/>
        </authorList>
    </citation>
    <scope>NUCLEOTIDE SEQUENCE [LARGE SCALE GENOMIC DNA]</scope>
    <source>
        <strain evidence="3">CCUG 62953</strain>
    </source>
</reference>
<accession>A0ABW3ZLU5</accession>
<evidence type="ECO:0000313" key="3">
    <source>
        <dbReference type="Proteomes" id="UP001597135"/>
    </source>
</evidence>
<dbReference type="Proteomes" id="UP001597135">
    <property type="component" value="Unassembled WGS sequence"/>
</dbReference>
<evidence type="ECO:0000256" key="1">
    <source>
        <dbReference type="SAM" id="SignalP"/>
    </source>
</evidence>